<dbReference type="OMA" id="KIMPANI"/>
<dbReference type="STRING" id="34506.A0A090LE36"/>
<organism evidence="2">
    <name type="scientific">Strongyloides ratti</name>
    <name type="common">Parasitic roundworm</name>
    <dbReference type="NCBI Taxonomy" id="34506"/>
    <lineage>
        <taxon>Eukaryota</taxon>
        <taxon>Metazoa</taxon>
        <taxon>Ecdysozoa</taxon>
        <taxon>Nematoda</taxon>
        <taxon>Chromadorea</taxon>
        <taxon>Rhabditida</taxon>
        <taxon>Tylenchina</taxon>
        <taxon>Panagrolaimomorpha</taxon>
        <taxon>Strongyloidoidea</taxon>
        <taxon>Strongyloididae</taxon>
        <taxon>Strongyloides</taxon>
    </lineage>
</organism>
<evidence type="ECO:0000313" key="4">
    <source>
        <dbReference type="WBParaSite" id="SRAE_2000268300.1"/>
    </source>
</evidence>
<dbReference type="CTD" id="36380387"/>
<dbReference type="RefSeq" id="XP_024507222.1">
    <property type="nucleotide sequence ID" value="XM_024653779.1"/>
</dbReference>
<feature type="region of interest" description="Disordered" evidence="1">
    <location>
        <begin position="567"/>
        <end position="587"/>
    </location>
</feature>
<dbReference type="WormBase" id="SRAE_2000268300">
    <property type="protein sequence ID" value="SRP06125"/>
    <property type="gene ID" value="WBGene00262894"/>
</dbReference>
<evidence type="ECO:0000256" key="1">
    <source>
        <dbReference type="SAM" id="MobiDB-lite"/>
    </source>
</evidence>
<reference evidence="2 3" key="1">
    <citation type="submission" date="2014-09" db="EMBL/GenBank/DDBJ databases">
        <authorList>
            <person name="Martin A.A."/>
        </authorList>
    </citation>
    <scope>NUCLEOTIDE SEQUENCE</scope>
    <source>
        <strain evidence="3">ED321</strain>
        <strain evidence="2">ED321 Heterogonic</strain>
    </source>
</reference>
<sequence>MSDKEDLKKYFDEDNQNQPHKLPGPDISNPIWMVTRRQHTEVSPVHVRDADTYEVVSSPYHTRSVTTTERVHVMQTPLNIDIEDINEDLISSLSPTGNTSKTVFSTTSTHLEGPTQIHGGLTLSGAPLHLGVQMQPESRQTTTVITTTTTTYRVVESSEEIPMETDEDIMSPMTIDLQFLRAMASPQSTHVKTDILIPSKSSKNSDFDKSTDSLSPKDQNYVIINKTENSNPVSPSSEKTKLIFEYIPYDSKYPEQATYTGPVTITQKKDDLQTLPIQHHVQIYHPTGQSDISLEMENVHKIGEKRYQKSSIFKNMFKRRKSTGENNTIPEYNENISNNSDIKDLEELALDDEGNLTTNVKIKTETIKKDDPKKNLGSKISQFFKKNQGKEKDLSKEENLEYLIDNKKLDSMLDHTSLPAYSESFTNDNQQKKLEKIEKKIMPANIEKTFSPDYIYEKSNEQHYDIIEKKADLLEEPIEFHVYIYHPGWYNDIKEEKNKGNNKLTTTNLQKYNEKKEFNKNNPENENKFNDSMNNENILNENDYIIVENDEVDIQQIDDFENIYHYPKNDTQTDSKINDNAKEKKPNNIKDKKGKFSKITSLFGTKYVDYPFESEPFSGKLEEIKPSGELSGLELQQYIKNIPYGCYDKLKEKEEQIKNIDRSETKDPKDLILEKGKHLKNDILGMFKKEYGDYPISEPYLGALNDINKQNDLDEEPLNLHVSKYHVGYYTTIEKPKEDNKKLQKEPSDSGDKKGRFAKITSIFSGKSVDYPVDSEPYSGKLEKTKTSSELSGVPLEQNVETIPSGYYEKLVEKDEPLKTVDVNEIKKPGESLKEKGKHLKDDILGMFKKGHSDYPVSEPYTGKIEETKPSSELTGVSLQQHVEAIPSEYYDKLIEKDEPVKTVEVEEITDLQ</sequence>
<dbReference type="OrthoDB" id="5843047at2759"/>
<feature type="compositionally biased region" description="Basic and acidic residues" evidence="1">
    <location>
        <begin position="1"/>
        <end position="12"/>
    </location>
</feature>
<dbReference type="AlphaFoldDB" id="A0A090LE36"/>
<evidence type="ECO:0000313" key="2">
    <source>
        <dbReference type="EMBL" id="CEF68022.1"/>
    </source>
</evidence>
<dbReference type="eggNOG" id="ENOG502S8TZ">
    <property type="taxonomic scope" value="Eukaryota"/>
</dbReference>
<dbReference type="WBParaSite" id="SRAE_2000268300.1">
    <property type="protein sequence ID" value="SRAE_2000268300.1"/>
    <property type="gene ID" value="WBGene00262894"/>
</dbReference>
<reference evidence="4" key="2">
    <citation type="submission" date="2020-12" db="UniProtKB">
        <authorList>
            <consortium name="WormBaseParasite"/>
        </authorList>
    </citation>
    <scope>IDENTIFICATION</scope>
</reference>
<keyword evidence="3" id="KW-1185">Reference proteome</keyword>
<dbReference type="EMBL" id="LN609529">
    <property type="protein sequence ID" value="CEF68022.1"/>
    <property type="molecule type" value="Genomic_DNA"/>
</dbReference>
<evidence type="ECO:0000313" key="5">
    <source>
        <dbReference type="WormBase" id="SRAE_2000268300"/>
    </source>
</evidence>
<accession>A0A090LE36</accession>
<dbReference type="Proteomes" id="UP000035682">
    <property type="component" value="Unplaced"/>
</dbReference>
<name>A0A090LE36_STRRB</name>
<feature type="region of interest" description="Disordered" evidence="1">
    <location>
        <begin position="1"/>
        <end position="29"/>
    </location>
</feature>
<protein>
    <submittedName>
        <fullName evidence="2 4">Uncharacterized protein</fullName>
    </submittedName>
</protein>
<gene>
    <name evidence="2 4 5" type="ORF">SRAE_2000268300</name>
</gene>
<dbReference type="GeneID" id="36380387"/>
<proteinExistence type="predicted"/>
<feature type="region of interest" description="Disordered" evidence="1">
    <location>
        <begin position="190"/>
        <end position="219"/>
    </location>
</feature>
<evidence type="ECO:0000313" key="3">
    <source>
        <dbReference type="Proteomes" id="UP000035682"/>
    </source>
</evidence>